<dbReference type="InterPro" id="IPR029058">
    <property type="entry name" value="AB_hydrolase_fold"/>
</dbReference>
<accession>A0AA40E5W6</accession>
<organism evidence="2 3">
    <name type="scientific">Lasiosphaeria miniovina</name>
    <dbReference type="NCBI Taxonomy" id="1954250"/>
    <lineage>
        <taxon>Eukaryota</taxon>
        <taxon>Fungi</taxon>
        <taxon>Dikarya</taxon>
        <taxon>Ascomycota</taxon>
        <taxon>Pezizomycotina</taxon>
        <taxon>Sordariomycetes</taxon>
        <taxon>Sordariomycetidae</taxon>
        <taxon>Sordariales</taxon>
        <taxon>Lasiosphaeriaceae</taxon>
        <taxon>Lasiosphaeria</taxon>
    </lineage>
</organism>
<evidence type="ECO:0000259" key="1">
    <source>
        <dbReference type="Pfam" id="PF00561"/>
    </source>
</evidence>
<dbReference type="GO" id="GO:0016787">
    <property type="term" value="F:hydrolase activity"/>
    <property type="evidence" value="ECO:0007669"/>
    <property type="project" value="UniProtKB-KW"/>
</dbReference>
<dbReference type="Pfam" id="PF00561">
    <property type="entry name" value="Abhydrolase_1"/>
    <property type="match status" value="1"/>
</dbReference>
<dbReference type="Proteomes" id="UP001172101">
    <property type="component" value="Unassembled WGS sequence"/>
</dbReference>
<evidence type="ECO:0000313" key="2">
    <source>
        <dbReference type="EMBL" id="KAK0723603.1"/>
    </source>
</evidence>
<reference evidence="2" key="1">
    <citation type="submission" date="2023-06" db="EMBL/GenBank/DDBJ databases">
        <title>Genome-scale phylogeny and comparative genomics of the fungal order Sordariales.</title>
        <authorList>
            <consortium name="Lawrence Berkeley National Laboratory"/>
            <person name="Hensen N."/>
            <person name="Bonometti L."/>
            <person name="Westerberg I."/>
            <person name="Brannstrom I.O."/>
            <person name="Guillou S."/>
            <person name="Cros-Aarteil S."/>
            <person name="Calhoun S."/>
            <person name="Haridas S."/>
            <person name="Kuo A."/>
            <person name="Mondo S."/>
            <person name="Pangilinan J."/>
            <person name="Riley R."/>
            <person name="LaButti K."/>
            <person name="Andreopoulos B."/>
            <person name="Lipzen A."/>
            <person name="Chen C."/>
            <person name="Yanf M."/>
            <person name="Daum C."/>
            <person name="Ng V."/>
            <person name="Clum A."/>
            <person name="Steindorff A."/>
            <person name="Ohm R."/>
            <person name="Martin F."/>
            <person name="Silar P."/>
            <person name="Natvig D."/>
            <person name="Lalanne C."/>
            <person name="Gautier V."/>
            <person name="Ament-velasquez S.L."/>
            <person name="Kruys A."/>
            <person name="Hutchinson M.I."/>
            <person name="Powell A.J."/>
            <person name="Barry K."/>
            <person name="Miller A.N."/>
            <person name="Grigoriev I.V."/>
            <person name="Debuchy R."/>
            <person name="Gladieux P."/>
            <person name="Thoren M.H."/>
            <person name="Johannesson H."/>
        </authorList>
    </citation>
    <scope>NUCLEOTIDE SEQUENCE</scope>
    <source>
        <strain evidence="2">SMH2392-1A</strain>
    </source>
</reference>
<dbReference type="Gene3D" id="3.40.50.1820">
    <property type="entry name" value="alpha/beta hydrolase"/>
    <property type="match status" value="1"/>
</dbReference>
<gene>
    <name evidence="2" type="ORF">B0T26DRAFT_675155</name>
</gene>
<dbReference type="InterPro" id="IPR000073">
    <property type="entry name" value="AB_hydrolase_1"/>
</dbReference>
<feature type="domain" description="AB hydrolase-1" evidence="1">
    <location>
        <begin position="23"/>
        <end position="175"/>
    </location>
</feature>
<keyword evidence="2" id="KW-0378">Hydrolase</keyword>
<sequence>MPSLSLKDGTEIYYKDWGNKSGPVVTFSHGWPLSSDNWDSQMFSSPAKATASFLATDVAMDGQANRGREMTWTHADDLHQLFEALDLRDAVMVGHSTGVGEVARFIGLFGTDRVKKAVLIGAVPPITVQSEPNPGHPAVAPSLASTAPTQKTSQGQIYSWWQQGMMASFKVPTTSDAPGPWLIR</sequence>
<dbReference type="SUPFAM" id="SSF53474">
    <property type="entry name" value="alpha/beta-Hydrolases"/>
    <property type="match status" value="1"/>
</dbReference>
<dbReference type="RefSeq" id="XP_060299527.1">
    <property type="nucleotide sequence ID" value="XM_060439793.1"/>
</dbReference>
<dbReference type="EMBL" id="JAUIRO010000003">
    <property type="protein sequence ID" value="KAK0723603.1"/>
    <property type="molecule type" value="Genomic_DNA"/>
</dbReference>
<keyword evidence="3" id="KW-1185">Reference proteome</keyword>
<comment type="caution">
    <text evidence="2">The sequence shown here is derived from an EMBL/GenBank/DDBJ whole genome shotgun (WGS) entry which is preliminary data.</text>
</comment>
<evidence type="ECO:0000313" key="3">
    <source>
        <dbReference type="Proteomes" id="UP001172101"/>
    </source>
</evidence>
<proteinExistence type="predicted"/>
<name>A0AA40E5W6_9PEZI</name>
<dbReference type="GeneID" id="85323063"/>
<protein>
    <submittedName>
        <fullName evidence="2">Alpha/Beta hydrolase protein</fullName>
    </submittedName>
</protein>
<dbReference type="AlphaFoldDB" id="A0AA40E5W6"/>